<sequence>MKKLAVKKLIACCVVLLSLTAFARAEDGAKLKGLWVTGGCCHDYKKHAPLLTGEIGKYANAEFEIVFGLEIFKDKDYAKGYDVVVYDLCYGGEPDKDLIGNITGTIAAGKPTVIVHCSLHNFRAAETDDWREAMGMTSSSHDAFRALTTKKVAKHPITDFWPDDWSTPGEELYRTIKFWPNATALMTVHSPESKKDHVVTWINQYGKGRVFATTLGHNMLTVGQKDYHRLLGNGLLWVCGRLDDSGKPAAGSGSK</sequence>
<dbReference type="Gene3D" id="3.40.50.880">
    <property type="match status" value="1"/>
</dbReference>
<proteinExistence type="predicted"/>
<dbReference type="PANTHER" id="PTHR40469">
    <property type="entry name" value="SECRETED GLYCOSYL HYDROLASE"/>
    <property type="match status" value="1"/>
</dbReference>
<feature type="domain" description="ThuA-like" evidence="1">
    <location>
        <begin position="39"/>
        <end position="238"/>
    </location>
</feature>
<name>A0A0F8XC50_9ZZZZ</name>
<dbReference type="PANTHER" id="PTHR40469:SF2">
    <property type="entry name" value="GALACTOSE-BINDING DOMAIN-LIKE SUPERFAMILY PROTEIN"/>
    <property type="match status" value="1"/>
</dbReference>
<evidence type="ECO:0000313" key="2">
    <source>
        <dbReference type="EMBL" id="KKK66393.1"/>
    </source>
</evidence>
<evidence type="ECO:0000259" key="1">
    <source>
        <dbReference type="Pfam" id="PF06283"/>
    </source>
</evidence>
<dbReference type="InterPro" id="IPR029062">
    <property type="entry name" value="Class_I_gatase-like"/>
</dbReference>
<dbReference type="SUPFAM" id="SSF52317">
    <property type="entry name" value="Class I glutamine amidotransferase-like"/>
    <property type="match status" value="1"/>
</dbReference>
<accession>A0A0F8XC50</accession>
<dbReference type="EMBL" id="LAZR01060100">
    <property type="protein sequence ID" value="KKK66393.1"/>
    <property type="molecule type" value="Genomic_DNA"/>
</dbReference>
<comment type="caution">
    <text evidence="2">The sequence shown here is derived from an EMBL/GenBank/DDBJ whole genome shotgun (WGS) entry which is preliminary data.</text>
</comment>
<organism evidence="2">
    <name type="scientific">marine sediment metagenome</name>
    <dbReference type="NCBI Taxonomy" id="412755"/>
    <lineage>
        <taxon>unclassified sequences</taxon>
        <taxon>metagenomes</taxon>
        <taxon>ecological metagenomes</taxon>
    </lineage>
</organism>
<protein>
    <recommendedName>
        <fullName evidence="1">ThuA-like domain-containing protein</fullName>
    </recommendedName>
</protein>
<dbReference type="Pfam" id="PF06283">
    <property type="entry name" value="ThuA"/>
    <property type="match status" value="1"/>
</dbReference>
<reference evidence="2" key="1">
    <citation type="journal article" date="2015" name="Nature">
        <title>Complex archaea that bridge the gap between prokaryotes and eukaryotes.</title>
        <authorList>
            <person name="Spang A."/>
            <person name="Saw J.H."/>
            <person name="Jorgensen S.L."/>
            <person name="Zaremba-Niedzwiedzka K."/>
            <person name="Martijn J."/>
            <person name="Lind A.E."/>
            <person name="van Eijk R."/>
            <person name="Schleper C."/>
            <person name="Guy L."/>
            <person name="Ettema T.J."/>
        </authorList>
    </citation>
    <scope>NUCLEOTIDE SEQUENCE</scope>
</reference>
<dbReference type="AlphaFoldDB" id="A0A0F8XC50"/>
<gene>
    <name evidence="2" type="ORF">LCGC14_2964550</name>
</gene>
<dbReference type="InterPro" id="IPR029010">
    <property type="entry name" value="ThuA-like"/>
</dbReference>